<dbReference type="Gene3D" id="3.10.20.310">
    <property type="entry name" value="membrane protein fhac"/>
    <property type="match status" value="5"/>
</dbReference>
<name>A0A1I5FMX0_9HYPH</name>
<dbReference type="EMBL" id="FOVR01000004">
    <property type="protein sequence ID" value="SFO24601.1"/>
    <property type="molecule type" value="Genomic_DNA"/>
</dbReference>
<evidence type="ECO:0000256" key="9">
    <source>
        <dbReference type="NCBIfam" id="TIGR03303"/>
    </source>
</evidence>
<dbReference type="HAMAP" id="MF_01430">
    <property type="entry name" value="OM_assembly_BamA"/>
    <property type="match status" value="1"/>
</dbReference>
<evidence type="ECO:0000313" key="11">
    <source>
        <dbReference type="EMBL" id="SFO24601.1"/>
    </source>
</evidence>
<reference evidence="11 12" key="1">
    <citation type="submission" date="2016-10" db="EMBL/GenBank/DDBJ databases">
        <authorList>
            <person name="de Groot N.N."/>
        </authorList>
    </citation>
    <scope>NUCLEOTIDE SEQUENCE [LARGE SCALE GENOMIC DNA]</scope>
    <source>
        <strain evidence="11 12">CGMCC 1.9157</strain>
    </source>
</reference>
<keyword evidence="2 8" id="KW-1134">Transmembrane beta strand</keyword>
<dbReference type="GO" id="GO:0051205">
    <property type="term" value="P:protein insertion into membrane"/>
    <property type="evidence" value="ECO:0007669"/>
    <property type="project" value="UniProtKB-UniRule"/>
</dbReference>
<comment type="similarity">
    <text evidence="8">Belongs to the BamA family.</text>
</comment>
<dbReference type="STRING" id="655353.SAMN04488056_104103"/>
<evidence type="ECO:0000256" key="5">
    <source>
        <dbReference type="ARBA" id="ARBA00022737"/>
    </source>
</evidence>
<organism evidence="11 12">
    <name type="scientific">Cohaesibacter marisflavi</name>
    <dbReference type="NCBI Taxonomy" id="655353"/>
    <lineage>
        <taxon>Bacteria</taxon>
        <taxon>Pseudomonadati</taxon>
        <taxon>Pseudomonadota</taxon>
        <taxon>Alphaproteobacteria</taxon>
        <taxon>Hyphomicrobiales</taxon>
        <taxon>Cohaesibacteraceae</taxon>
    </lineage>
</organism>
<proteinExistence type="inferred from homology"/>
<evidence type="ECO:0000313" key="12">
    <source>
        <dbReference type="Proteomes" id="UP000199236"/>
    </source>
</evidence>
<gene>
    <name evidence="8" type="primary">bamA</name>
    <name evidence="11" type="ORF">SAMN04488056_104103</name>
</gene>
<keyword evidence="7 8" id="KW-0998">Cell outer membrane</keyword>
<evidence type="ECO:0000256" key="2">
    <source>
        <dbReference type="ARBA" id="ARBA00022452"/>
    </source>
</evidence>
<keyword evidence="4 8" id="KW-0732">Signal</keyword>
<dbReference type="Pfam" id="PF07244">
    <property type="entry name" value="POTRA"/>
    <property type="match status" value="5"/>
</dbReference>
<evidence type="ECO:0000256" key="6">
    <source>
        <dbReference type="ARBA" id="ARBA00023136"/>
    </source>
</evidence>
<keyword evidence="6 8" id="KW-0472">Membrane</keyword>
<dbReference type="PANTHER" id="PTHR12815">
    <property type="entry name" value="SORTING AND ASSEMBLY MACHINERY SAMM50 PROTEIN FAMILY MEMBER"/>
    <property type="match status" value="1"/>
</dbReference>
<feature type="domain" description="POTRA" evidence="10">
    <location>
        <begin position="37"/>
        <end position="104"/>
    </location>
</feature>
<keyword evidence="12" id="KW-1185">Reference proteome</keyword>
<keyword evidence="5 8" id="KW-0677">Repeat</keyword>
<dbReference type="NCBIfam" id="TIGR03303">
    <property type="entry name" value="OM_YaeT"/>
    <property type="match status" value="1"/>
</dbReference>
<evidence type="ECO:0000256" key="7">
    <source>
        <dbReference type="ARBA" id="ARBA00023237"/>
    </source>
</evidence>
<dbReference type="PROSITE" id="PS51779">
    <property type="entry name" value="POTRA"/>
    <property type="match status" value="4"/>
</dbReference>
<dbReference type="GO" id="GO:0043165">
    <property type="term" value="P:Gram-negative-bacterium-type cell outer membrane assembly"/>
    <property type="evidence" value="ECO:0007669"/>
    <property type="project" value="UniProtKB-UniRule"/>
</dbReference>
<dbReference type="Pfam" id="PF01103">
    <property type="entry name" value="Omp85"/>
    <property type="match status" value="1"/>
</dbReference>
<evidence type="ECO:0000256" key="3">
    <source>
        <dbReference type="ARBA" id="ARBA00022692"/>
    </source>
</evidence>
<dbReference type="InterPro" id="IPR034746">
    <property type="entry name" value="POTRA"/>
</dbReference>
<feature type="domain" description="POTRA" evidence="10">
    <location>
        <begin position="185"/>
        <end position="273"/>
    </location>
</feature>
<dbReference type="InterPro" id="IPR023707">
    <property type="entry name" value="OM_assembly_BamA"/>
</dbReference>
<evidence type="ECO:0000259" key="10">
    <source>
        <dbReference type="PROSITE" id="PS51779"/>
    </source>
</evidence>
<dbReference type="PANTHER" id="PTHR12815:SF23">
    <property type="entry name" value="OUTER MEMBRANE PROTEIN ASSEMBLY FACTOR BAMA"/>
    <property type="match status" value="1"/>
</dbReference>
<dbReference type="InterPro" id="IPR010827">
    <property type="entry name" value="BamA/TamA_POTRA"/>
</dbReference>
<dbReference type="PIRSF" id="PIRSF006076">
    <property type="entry name" value="OM_assembly_OMP85"/>
    <property type="match status" value="1"/>
</dbReference>
<evidence type="ECO:0000256" key="8">
    <source>
        <dbReference type="HAMAP-Rule" id="MF_01430"/>
    </source>
</evidence>
<dbReference type="Proteomes" id="UP000199236">
    <property type="component" value="Unassembled WGS sequence"/>
</dbReference>
<dbReference type="InterPro" id="IPR039910">
    <property type="entry name" value="D15-like"/>
</dbReference>
<dbReference type="Gene3D" id="2.40.160.50">
    <property type="entry name" value="membrane protein fhac: a member of the omp85/tpsb transporter family"/>
    <property type="match status" value="1"/>
</dbReference>
<comment type="subcellular location">
    <subcellularLocation>
        <location evidence="8">Cell outer membrane</location>
    </subcellularLocation>
    <subcellularLocation>
        <location evidence="1">Membrane</location>
    </subcellularLocation>
</comment>
<sequence length="773" mass="84876">MKKIKTIAWKAALATVMCAGAPLGPVDIFAISPAFAQTVSQVVVKGNARVSDDTIRSYVVLKPGQRSSAYDIDESLKALYQTGLFKDVDIRLSGSSLVVEVQENAVINRISFEGNKRVKDKQLETVVTSKSRGILSDNRIQTDVQRILEAYRRAGRFGARVEPKVIDLGRNRADLVFEITEGAKTSVAKVSILGNKAFGDSRLQNVLTTKESGWLSWLLTDDVYDADRLAADEERLRQFYLNHGYADFRVVSSVADLDRERNKFFVTITVDEGEQYRIGDVEVDSAVPEVDGEALRSQVHTGSGDVYSVDAVSKSLEDMTIEISKSGYAFARVTPRADRDYENKVINLVYQVDEGNRAYVERINIRGNTRTRDYVIRREFDMAEGDAFNRVLLDRAKRRLDALGFFEKVAVTTAPGTSADRVVLNVDVVEKGTGAVTLGGGYSTSDGFIADVSVSEKNFMGRGQYLKVSASGGASKQSYTLSFTEPYFLGRRLAAGFDLFHSTYEDNDYRDYDYKRDGGTIRFGLPITEEISFNPYYTLEQKEISNYDSYNLPTASPGIKQAQDEGATIKSALGYSLVYNSLDSMTAPTSGIYGKFSQEFAGVGGDVRFIKSTVDARYYHELYPAWSLVGMLRVGAGHIQGFGGDDVRLLDAFSQGGDTIRGFASYGFGPRDVNSGEGLGGKTYFNATAEMQFPLPYLDSVGLSGAVFADAGTLFGSDAAGAIYDERSIRSSVGAGVIWASPFGRLRLDYGYALTKEDYDETQVIRFGAASSF</sequence>
<comment type="subunit">
    <text evidence="8">Part of the Bam complex.</text>
</comment>
<protein>
    <recommendedName>
        <fullName evidence="8 9">Outer membrane protein assembly factor BamA</fullName>
    </recommendedName>
</protein>
<dbReference type="GO" id="GO:0009279">
    <property type="term" value="C:cell outer membrane"/>
    <property type="evidence" value="ECO:0007669"/>
    <property type="project" value="UniProtKB-SubCell"/>
</dbReference>
<dbReference type="AlphaFoldDB" id="A0A1I5FMX0"/>
<evidence type="ECO:0000256" key="4">
    <source>
        <dbReference type="ARBA" id="ARBA00022729"/>
    </source>
</evidence>
<evidence type="ECO:0000256" key="1">
    <source>
        <dbReference type="ARBA" id="ARBA00004370"/>
    </source>
</evidence>
<dbReference type="InterPro" id="IPR000184">
    <property type="entry name" value="Bac_surfAg_D15"/>
</dbReference>
<dbReference type="RefSeq" id="WP_244544658.1">
    <property type="nucleotide sequence ID" value="NZ_FOVR01000004.1"/>
</dbReference>
<keyword evidence="3 8" id="KW-0812">Transmembrane</keyword>
<feature type="domain" description="POTRA" evidence="10">
    <location>
        <begin position="105"/>
        <end position="182"/>
    </location>
</feature>
<comment type="function">
    <text evidence="8">Part of the outer membrane protein assembly complex, which is involved in assembly and insertion of beta-barrel proteins into the outer membrane.</text>
</comment>
<accession>A0A1I5FMX0</accession>
<feature type="domain" description="POTRA" evidence="10">
    <location>
        <begin position="358"/>
        <end position="431"/>
    </location>
</feature>